<protein>
    <submittedName>
        <fullName evidence="2">Uncharacterized protein</fullName>
    </submittedName>
</protein>
<feature type="compositionally biased region" description="Basic and acidic residues" evidence="1">
    <location>
        <begin position="110"/>
        <end position="119"/>
    </location>
</feature>
<reference evidence="3" key="1">
    <citation type="journal article" date="2019" name="J. Virol.">
        <title>Medusavirus, a novel large DNA virus discovered from hot spring water.</title>
        <authorList>
            <person name="Yoshikawa G."/>
            <person name="Blanc-Mathieu R."/>
            <person name="Song C."/>
            <person name="Kayama Y."/>
            <person name="Mochizuki T."/>
            <person name="Murata K."/>
            <person name="Ogata H."/>
            <person name="Takemura M."/>
        </authorList>
    </citation>
    <scope>NUCLEOTIDE SEQUENCE [LARGE SCALE GENOMIC DNA]</scope>
</reference>
<dbReference type="EMBL" id="AP018495">
    <property type="protein sequence ID" value="BBI30555.1"/>
    <property type="molecule type" value="Genomic_DNA"/>
</dbReference>
<organism evidence="2 3">
    <name type="scientific">Acanthamoeba castellanii medusavirus J1</name>
    <dbReference type="NCBI Taxonomy" id="3114988"/>
    <lineage>
        <taxon>Viruses</taxon>
        <taxon>Varidnaviria</taxon>
        <taxon>Bamfordvirae</taxon>
        <taxon>Nucleocytoviricota</taxon>
        <taxon>Megaviricetes</taxon>
        <taxon>Mamonoviridae</taxon>
        <taxon>Medusavirus</taxon>
        <taxon>Medusavirus medusae</taxon>
    </lineage>
</organism>
<accession>A0A3T1CXP7</accession>
<sequence length="126" mass="14613">MAWVPCPLPAHVDRLVPKTYDNKELDKIMKQHQKTEWDLKRANDARMKDLKKQQRDKVRFQQQGTQQQQQAEPRKPLDEESKQRVEELLLAPSPLDGLSVDCVSAEEAEAEKLEQEAKEQPPTAEQ</sequence>
<feature type="compositionally biased region" description="Basic and acidic residues" evidence="1">
    <location>
        <begin position="72"/>
        <end position="87"/>
    </location>
</feature>
<feature type="compositionally biased region" description="Low complexity" evidence="1">
    <location>
        <begin position="61"/>
        <end position="70"/>
    </location>
</feature>
<dbReference type="KEGG" id="vg:80540907"/>
<keyword evidence="3" id="KW-1185">Reference proteome</keyword>
<dbReference type="Proteomes" id="UP001161669">
    <property type="component" value="Segment"/>
</dbReference>
<evidence type="ECO:0000313" key="3">
    <source>
        <dbReference type="Proteomes" id="UP001161669"/>
    </source>
</evidence>
<feature type="region of interest" description="Disordered" evidence="1">
    <location>
        <begin position="32"/>
        <end position="126"/>
    </location>
</feature>
<feature type="compositionally biased region" description="Basic and acidic residues" evidence="1">
    <location>
        <begin position="32"/>
        <end position="59"/>
    </location>
</feature>
<name>A0A3T1CXP7_9VIRU</name>
<evidence type="ECO:0000256" key="1">
    <source>
        <dbReference type="SAM" id="MobiDB-lite"/>
    </source>
</evidence>
<evidence type="ECO:0000313" key="2">
    <source>
        <dbReference type="EMBL" id="BBI30555.1"/>
    </source>
</evidence>
<proteinExistence type="predicted"/>